<gene>
    <name evidence="1" type="ORF">N7469_003259</name>
</gene>
<organism evidence="1 2">
    <name type="scientific">Penicillium citrinum</name>
    <dbReference type="NCBI Taxonomy" id="5077"/>
    <lineage>
        <taxon>Eukaryota</taxon>
        <taxon>Fungi</taxon>
        <taxon>Dikarya</taxon>
        <taxon>Ascomycota</taxon>
        <taxon>Pezizomycotina</taxon>
        <taxon>Eurotiomycetes</taxon>
        <taxon>Eurotiomycetidae</taxon>
        <taxon>Eurotiales</taxon>
        <taxon>Aspergillaceae</taxon>
        <taxon>Penicillium</taxon>
    </lineage>
</organism>
<dbReference type="AlphaFoldDB" id="A0A9W9PBV6"/>
<dbReference type="EMBL" id="JAPQKT010000002">
    <property type="protein sequence ID" value="KAJ5241668.1"/>
    <property type="molecule type" value="Genomic_DNA"/>
</dbReference>
<keyword evidence="2" id="KW-1185">Reference proteome</keyword>
<accession>A0A9W9PBV6</accession>
<dbReference type="RefSeq" id="XP_056504673.1">
    <property type="nucleotide sequence ID" value="XM_056642179.1"/>
</dbReference>
<dbReference type="Proteomes" id="UP001147733">
    <property type="component" value="Unassembled WGS sequence"/>
</dbReference>
<reference evidence="1" key="1">
    <citation type="submission" date="2022-11" db="EMBL/GenBank/DDBJ databases">
        <authorList>
            <person name="Petersen C."/>
        </authorList>
    </citation>
    <scope>NUCLEOTIDE SEQUENCE</scope>
    <source>
        <strain evidence="1">IBT 23319</strain>
    </source>
</reference>
<reference evidence="1" key="2">
    <citation type="journal article" date="2023" name="IMA Fungus">
        <title>Comparative genomic study of the Penicillium genus elucidates a diverse pangenome and 15 lateral gene transfer events.</title>
        <authorList>
            <person name="Petersen C."/>
            <person name="Sorensen T."/>
            <person name="Nielsen M.R."/>
            <person name="Sondergaard T.E."/>
            <person name="Sorensen J.L."/>
            <person name="Fitzpatrick D.A."/>
            <person name="Frisvad J.C."/>
            <person name="Nielsen K.L."/>
        </authorList>
    </citation>
    <scope>NUCLEOTIDE SEQUENCE</scope>
    <source>
        <strain evidence="1">IBT 23319</strain>
    </source>
</reference>
<comment type="caution">
    <text evidence="1">The sequence shown here is derived from an EMBL/GenBank/DDBJ whole genome shotgun (WGS) entry which is preliminary data.</text>
</comment>
<protein>
    <submittedName>
        <fullName evidence="1">Uncharacterized protein</fullName>
    </submittedName>
</protein>
<sequence>MKTEGYEEDAQEQRVMIQVCSMMFTDSAFFPLYIHFHDDAIDFSVSLHDGVLTISGDEGTAVGMI</sequence>
<proteinExistence type="predicted"/>
<evidence type="ECO:0000313" key="1">
    <source>
        <dbReference type="EMBL" id="KAJ5241668.1"/>
    </source>
</evidence>
<dbReference type="GeneID" id="81381346"/>
<evidence type="ECO:0000313" key="2">
    <source>
        <dbReference type="Proteomes" id="UP001147733"/>
    </source>
</evidence>
<name>A0A9W9PBV6_PENCI</name>